<dbReference type="InterPro" id="IPR006837">
    <property type="entry name" value="Divergent_DAC"/>
</dbReference>
<evidence type="ECO:0000313" key="2">
    <source>
        <dbReference type="Proteomes" id="UP001597362"/>
    </source>
</evidence>
<dbReference type="InterPro" id="IPR011330">
    <property type="entry name" value="Glyco_hydro/deAcase_b/a-brl"/>
</dbReference>
<proteinExistence type="predicted"/>
<dbReference type="Gene3D" id="3.20.20.370">
    <property type="entry name" value="Glycoside hydrolase/deacetylase"/>
    <property type="match status" value="1"/>
</dbReference>
<dbReference type="SUPFAM" id="SSF88713">
    <property type="entry name" value="Glycoside hydrolase/deacetylase"/>
    <property type="match status" value="1"/>
</dbReference>
<dbReference type="Proteomes" id="UP001597362">
    <property type="component" value="Unassembled WGS sequence"/>
</dbReference>
<comment type="caution">
    <text evidence="1">The sequence shown here is derived from an EMBL/GenBank/DDBJ whole genome shotgun (WGS) entry which is preliminary data.</text>
</comment>
<evidence type="ECO:0000313" key="1">
    <source>
        <dbReference type="EMBL" id="MFD2116266.1"/>
    </source>
</evidence>
<keyword evidence="2" id="KW-1185">Reference proteome</keyword>
<name>A0ABW4YKK9_9BACL</name>
<organism evidence="1 2">
    <name type="scientific">Paenibacillus yanchengensis</name>
    <dbReference type="NCBI Taxonomy" id="2035833"/>
    <lineage>
        <taxon>Bacteria</taxon>
        <taxon>Bacillati</taxon>
        <taxon>Bacillota</taxon>
        <taxon>Bacilli</taxon>
        <taxon>Bacillales</taxon>
        <taxon>Paenibacillaceae</taxon>
        <taxon>Paenibacillus</taxon>
    </lineage>
</organism>
<protein>
    <submittedName>
        <fullName evidence="1">Divergent polysaccharide deacetylase family protein</fullName>
    </submittedName>
</protein>
<gene>
    <name evidence="1" type="ORF">ACFSJH_11090</name>
</gene>
<dbReference type="RefSeq" id="WP_377772268.1">
    <property type="nucleotide sequence ID" value="NZ_JBHUHO010000030.1"/>
</dbReference>
<sequence length="280" mass="31230">MCNKLYGNRMNQSSRIWMLVVILIMFSLTSNAKVITAAEDNLMKEKTVAIVIDDFGNNMQGTLQMLSMSIPITAAIMPFLPSTKSDAELAYERGHDVIVHLPLEPEVGKPEWLGPGAIFVHLSDEEIRKRTIAAINDVPHAIGMNNHMGSKATADERVMRIILTVCKERGLFYLDSKTTSKSVVAKVANELGVSYVTNNIFLDDQYTDAHIDKQMNKIHQLIKEKNQIIAIGHVGPPGKITASAIKQNIPALSRQVKFIRISDWIAMSYLMEQPMIMPNP</sequence>
<reference evidence="2" key="1">
    <citation type="journal article" date="2019" name="Int. J. Syst. Evol. Microbiol.">
        <title>The Global Catalogue of Microorganisms (GCM) 10K type strain sequencing project: providing services to taxonomists for standard genome sequencing and annotation.</title>
        <authorList>
            <consortium name="The Broad Institute Genomics Platform"/>
            <consortium name="The Broad Institute Genome Sequencing Center for Infectious Disease"/>
            <person name="Wu L."/>
            <person name="Ma J."/>
        </authorList>
    </citation>
    <scope>NUCLEOTIDE SEQUENCE [LARGE SCALE GENOMIC DNA]</scope>
    <source>
        <strain evidence="2">GH52</strain>
    </source>
</reference>
<dbReference type="EMBL" id="JBHUHO010000030">
    <property type="protein sequence ID" value="MFD2116266.1"/>
    <property type="molecule type" value="Genomic_DNA"/>
</dbReference>
<dbReference type="CDD" id="cd10936">
    <property type="entry name" value="CE4_DAC2"/>
    <property type="match status" value="1"/>
</dbReference>
<dbReference type="Pfam" id="PF04748">
    <property type="entry name" value="Polysacc_deac_2"/>
    <property type="match status" value="1"/>
</dbReference>
<dbReference type="PANTHER" id="PTHR30105">
    <property type="entry name" value="UNCHARACTERIZED YIBQ-RELATED"/>
    <property type="match status" value="1"/>
</dbReference>
<accession>A0ABW4YKK9</accession>
<dbReference type="PANTHER" id="PTHR30105:SF2">
    <property type="entry name" value="DIVERGENT POLYSACCHARIDE DEACETYLASE SUPERFAMILY"/>
    <property type="match status" value="1"/>
</dbReference>